<organism evidence="1 2">
    <name type="scientific">Pistacia atlantica</name>
    <dbReference type="NCBI Taxonomy" id="434234"/>
    <lineage>
        <taxon>Eukaryota</taxon>
        <taxon>Viridiplantae</taxon>
        <taxon>Streptophyta</taxon>
        <taxon>Embryophyta</taxon>
        <taxon>Tracheophyta</taxon>
        <taxon>Spermatophyta</taxon>
        <taxon>Magnoliopsida</taxon>
        <taxon>eudicotyledons</taxon>
        <taxon>Gunneridae</taxon>
        <taxon>Pentapetalae</taxon>
        <taxon>rosids</taxon>
        <taxon>malvids</taxon>
        <taxon>Sapindales</taxon>
        <taxon>Anacardiaceae</taxon>
        <taxon>Pistacia</taxon>
    </lineage>
</organism>
<sequence>MKVASDHSEIEKLKEGQKRELRIELNGERNLTESISLEYLKPTTIAPNNPPINGSPLHFSIYAAEGSDLPPILNAVEGFVFVELPLSPTNINDGIFLLFRWNLSSSKLTGEIATSLSNLEAITIL</sequence>
<evidence type="ECO:0000313" key="1">
    <source>
        <dbReference type="EMBL" id="KAJ0076427.1"/>
    </source>
</evidence>
<reference evidence="2" key="1">
    <citation type="journal article" date="2023" name="G3 (Bethesda)">
        <title>Genome assembly and association tests identify interacting loci associated with vigor, precocity, and sex in interspecific pistachio rootstocks.</title>
        <authorList>
            <person name="Palmer W."/>
            <person name="Jacygrad E."/>
            <person name="Sagayaradj S."/>
            <person name="Cavanaugh K."/>
            <person name="Han R."/>
            <person name="Bertier L."/>
            <person name="Beede B."/>
            <person name="Kafkas S."/>
            <person name="Golino D."/>
            <person name="Preece J."/>
            <person name="Michelmore R."/>
        </authorList>
    </citation>
    <scope>NUCLEOTIDE SEQUENCE [LARGE SCALE GENOMIC DNA]</scope>
</reference>
<keyword evidence="2" id="KW-1185">Reference proteome</keyword>
<comment type="caution">
    <text evidence="1">The sequence shown here is derived from an EMBL/GenBank/DDBJ whole genome shotgun (WGS) entry which is preliminary data.</text>
</comment>
<gene>
    <name evidence="1" type="ORF">Patl1_33934</name>
</gene>
<evidence type="ECO:0000313" key="2">
    <source>
        <dbReference type="Proteomes" id="UP001164250"/>
    </source>
</evidence>
<name>A0ACC0ZWK5_9ROSI</name>
<accession>A0ACC0ZWK5</accession>
<proteinExistence type="predicted"/>
<dbReference type="EMBL" id="CM047910">
    <property type="protein sequence ID" value="KAJ0076427.1"/>
    <property type="molecule type" value="Genomic_DNA"/>
</dbReference>
<protein>
    <submittedName>
        <fullName evidence="1">Uncharacterized protein</fullName>
    </submittedName>
</protein>
<dbReference type="Proteomes" id="UP001164250">
    <property type="component" value="Chromosome 15"/>
</dbReference>